<dbReference type="EMBL" id="OBQF01000006">
    <property type="protein sequence ID" value="SOC44579.1"/>
    <property type="molecule type" value="Genomic_DNA"/>
</dbReference>
<reference evidence="2" key="1">
    <citation type="submission" date="2017-08" db="EMBL/GenBank/DDBJ databases">
        <authorList>
            <person name="Varghese N."/>
            <person name="Submissions S."/>
        </authorList>
    </citation>
    <scope>NUCLEOTIDE SEQUENCE [LARGE SCALE GENOMIC DNA]</scope>
    <source>
        <strain evidence="2">DSM 23173</strain>
    </source>
</reference>
<evidence type="ECO:0000313" key="2">
    <source>
        <dbReference type="Proteomes" id="UP000219412"/>
    </source>
</evidence>
<accession>A0A285URX6</accession>
<protein>
    <submittedName>
        <fullName evidence="1">Uncharacterized protein</fullName>
    </submittedName>
</protein>
<keyword evidence="2" id="KW-1185">Reference proteome</keyword>
<proteinExistence type="predicted"/>
<organism evidence="1 2">
    <name type="scientific">Salinicoccus kekensis</name>
    <dbReference type="NCBI Taxonomy" id="714307"/>
    <lineage>
        <taxon>Bacteria</taxon>
        <taxon>Bacillati</taxon>
        <taxon>Bacillota</taxon>
        <taxon>Bacilli</taxon>
        <taxon>Bacillales</taxon>
        <taxon>Staphylococcaceae</taxon>
        <taxon>Salinicoccus</taxon>
    </lineage>
</organism>
<name>A0A285URX6_9STAP</name>
<dbReference type="Proteomes" id="UP000219412">
    <property type="component" value="Unassembled WGS sequence"/>
</dbReference>
<sequence length="79" mass="9065">MSKPGLNTLKPGQNYKAQELDSFVTSTDAVLLSTNESHLFSDPEQEFKVTHEFKGFFEHSSEDGEKYYREKKAYVVEKA</sequence>
<dbReference type="OrthoDB" id="2969981at2"/>
<dbReference type="RefSeq" id="WP_097042478.1">
    <property type="nucleotide sequence ID" value="NZ_OBQF01000006.1"/>
</dbReference>
<evidence type="ECO:0000313" key="1">
    <source>
        <dbReference type="EMBL" id="SOC44579.1"/>
    </source>
</evidence>
<gene>
    <name evidence="1" type="ORF">SAMN05878391_2425</name>
</gene>
<dbReference type="AlphaFoldDB" id="A0A285URX6"/>